<proteinExistence type="predicted"/>
<dbReference type="InterPro" id="IPR011006">
    <property type="entry name" value="CheY-like_superfamily"/>
</dbReference>
<organism evidence="6 7">
    <name type="scientific">Roseibium aggregatum</name>
    <dbReference type="NCBI Taxonomy" id="187304"/>
    <lineage>
        <taxon>Bacteria</taxon>
        <taxon>Pseudomonadati</taxon>
        <taxon>Pseudomonadota</taxon>
        <taxon>Alphaproteobacteria</taxon>
        <taxon>Hyphomicrobiales</taxon>
        <taxon>Stappiaceae</taxon>
        <taxon>Roseibium</taxon>
    </lineage>
</organism>
<evidence type="ECO:0000256" key="4">
    <source>
        <dbReference type="PROSITE-ProRule" id="PRU00169"/>
    </source>
</evidence>
<protein>
    <submittedName>
        <fullName evidence="6">Response regulator</fullName>
    </submittedName>
</protein>
<keyword evidence="1 4" id="KW-0597">Phosphoprotein</keyword>
<dbReference type="PANTHER" id="PTHR44591">
    <property type="entry name" value="STRESS RESPONSE REGULATOR PROTEIN 1"/>
    <property type="match status" value="1"/>
</dbReference>
<feature type="modified residue" description="4-aspartylphosphate" evidence="4">
    <location>
        <position position="51"/>
    </location>
</feature>
<dbReference type="InterPro" id="IPR001789">
    <property type="entry name" value="Sig_transdc_resp-reg_receiver"/>
</dbReference>
<evidence type="ECO:0000259" key="5">
    <source>
        <dbReference type="PROSITE" id="PS50110"/>
    </source>
</evidence>
<dbReference type="EMBL" id="JABFCZ010000012">
    <property type="protein sequence ID" value="MBD1547035.1"/>
    <property type="molecule type" value="Genomic_DNA"/>
</dbReference>
<evidence type="ECO:0000256" key="2">
    <source>
        <dbReference type="ARBA" id="ARBA00023015"/>
    </source>
</evidence>
<dbReference type="GO" id="GO:0000160">
    <property type="term" value="P:phosphorelay signal transduction system"/>
    <property type="evidence" value="ECO:0007669"/>
    <property type="project" value="InterPro"/>
</dbReference>
<comment type="caution">
    <text evidence="6">The sequence shown here is derived from an EMBL/GenBank/DDBJ whole genome shotgun (WGS) entry which is preliminary data.</text>
</comment>
<dbReference type="PANTHER" id="PTHR44591:SF3">
    <property type="entry name" value="RESPONSE REGULATORY DOMAIN-CONTAINING PROTEIN"/>
    <property type="match status" value="1"/>
</dbReference>
<name>A0A926NZL7_9HYPH</name>
<dbReference type="SMART" id="SM00448">
    <property type="entry name" value="REC"/>
    <property type="match status" value="1"/>
</dbReference>
<dbReference type="Gene3D" id="3.40.50.2300">
    <property type="match status" value="1"/>
</dbReference>
<gene>
    <name evidence="6" type="ORF">HK439_12235</name>
</gene>
<dbReference type="Proteomes" id="UP000598467">
    <property type="component" value="Unassembled WGS sequence"/>
</dbReference>
<keyword evidence="2" id="KW-0805">Transcription regulation</keyword>
<dbReference type="AlphaFoldDB" id="A0A926NZL7"/>
<dbReference type="Pfam" id="PF00072">
    <property type="entry name" value="Response_reg"/>
    <property type="match status" value="1"/>
</dbReference>
<dbReference type="PROSITE" id="PS50110">
    <property type="entry name" value="RESPONSE_REGULATORY"/>
    <property type="match status" value="1"/>
</dbReference>
<evidence type="ECO:0000313" key="6">
    <source>
        <dbReference type="EMBL" id="MBD1547035.1"/>
    </source>
</evidence>
<evidence type="ECO:0000313" key="7">
    <source>
        <dbReference type="Proteomes" id="UP000598467"/>
    </source>
</evidence>
<dbReference type="InterPro" id="IPR050595">
    <property type="entry name" value="Bact_response_regulator"/>
</dbReference>
<evidence type="ECO:0000256" key="1">
    <source>
        <dbReference type="ARBA" id="ARBA00022553"/>
    </source>
</evidence>
<evidence type="ECO:0000256" key="3">
    <source>
        <dbReference type="ARBA" id="ARBA00023163"/>
    </source>
</evidence>
<dbReference type="SUPFAM" id="SSF52172">
    <property type="entry name" value="CheY-like"/>
    <property type="match status" value="1"/>
</dbReference>
<sequence length="115" mass="12284">MRVHIVEDDTAVADALSVVLSDFGHSVKCYPDGETFLETASPVSEDVVIVDVGLPGIGGDDVILHLNAMQDVPRIIAISGKPKNALERRLSGLPDHVLLRKPLSLAALTEHLLKA</sequence>
<accession>A0A926NZL7</accession>
<reference evidence="6" key="1">
    <citation type="submission" date="2020-05" db="EMBL/GenBank/DDBJ databases">
        <title>Identification of trans-AT polyketide cluster in two marine bacteria, producers of a novel glutaramide-containing polyketide sesbanimide D and analogs.</title>
        <authorList>
            <person name="Kacar D."/>
            <person name="Rodriguez P."/>
            <person name="Canedo L."/>
            <person name="Gonzalez E."/>
            <person name="Galan B."/>
            <person name="De La Calle F."/>
            <person name="Garcia J.L."/>
        </authorList>
    </citation>
    <scope>NUCLEOTIDE SEQUENCE</scope>
    <source>
        <strain evidence="6">PHM038</strain>
    </source>
</reference>
<feature type="domain" description="Response regulatory" evidence="5">
    <location>
        <begin position="2"/>
        <end position="115"/>
    </location>
</feature>
<keyword evidence="3" id="KW-0804">Transcription</keyword>